<keyword evidence="1 3" id="KW-0456">Lyase</keyword>
<organism evidence="7 8">
    <name type="scientific">Keguizhuia sedimenti</name>
    <dbReference type="NCBI Taxonomy" id="3064264"/>
    <lineage>
        <taxon>Bacteria</taxon>
        <taxon>Pseudomonadati</taxon>
        <taxon>Pseudomonadota</taxon>
        <taxon>Betaproteobacteria</taxon>
        <taxon>Burkholderiales</taxon>
        <taxon>Oxalobacteraceae</taxon>
        <taxon>Keguizhuia</taxon>
    </lineage>
</organism>
<dbReference type="InterPro" id="IPR034718">
    <property type="entry name" value="RlpA"/>
</dbReference>
<dbReference type="HAMAP" id="MF_02071">
    <property type="entry name" value="RlpA"/>
    <property type="match status" value="1"/>
</dbReference>
<dbReference type="InterPro" id="IPR036908">
    <property type="entry name" value="RlpA-like_sf"/>
</dbReference>
<feature type="domain" description="RlpA-like protein double-psi beta-barrel" evidence="6">
    <location>
        <begin position="51"/>
        <end position="139"/>
    </location>
</feature>
<evidence type="ECO:0000313" key="8">
    <source>
        <dbReference type="Proteomes" id="UP001225596"/>
    </source>
</evidence>
<comment type="similarity">
    <text evidence="3 4">Belongs to the RlpA family.</text>
</comment>
<dbReference type="InterPro" id="IPR012997">
    <property type="entry name" value="RplA"/>
</dbReference>
<dbReference type="Proteomes" id="UP001225596">
    <property type="component" value="Unassembled WGS sequence"/>
</dbReference>
<dbReference type="PANTHER" id="PTHR34183:SF8">
    <property type="entry name" value="ENDOLYTIC PEPTIDOGLYCAN TRANSGLYCOSYLASE RLPA-RELATED"/>
    <property type="match status" value="1"/>
</dbReference>
<accession>A0ABU1BN81</accession>
<evidence type="ECO:0000256" key="1">
    <source>
        <dbReference type="ARBA" id="ARBA00023239"/>
    </source>
</evidence>
<feature type="signal peptide" evidence="3">
    <location>
        <begin position="1"/>
        <end position="27"/>
    </location>
</feature>
<feature type="compositionally biased region" description="Basic residues" evidence="5">
    <location>
        <begin position="40"/>
        <end position="50"/>
    </location>
</feature>
<feature type="region of interest" description="Disordered" evidence="5">
    <location>
        <begin position="29"/>
        <end position="52"/>
    </location>
</feature>
<evidence type="ECO:0000256" key="4">
    <source>
        <dbReference type="RuleBase" id="RU003495"/>
    </source>
</evidence>
<dbReference type="Gene3D" id="2.40.40.10">
    <property type="entry name" value="RlpA-like domain"/>
    <property type="match status" value="1"/>
</dbReference>
<dbReference type="NCBIfam" id="TIGR00413">
    <property type="entry name" value="rlpA"/>
    <property type="match status" value="1"/>
</dbReference>
<dbReference type="Pfam" id="PF03330">
    <property type="entry name" value="DPBB_1"/>
    <property type="match status" value="1"/>
</dbReference>
<feature type="chain" id="PRO_5044928147" description="Endolytic peptidoglycan transglycosylase RlpA" evidence="3">
    <location>
        <begin position="28"/>
        <end position="153"/>
    </location>
</feature>
<keyword evidence="3" id="KW-0732">Signal</keyword>
<dbReference type="CDD" id="cd22268">
    <property type="entry name" value="DPBB_RlpA-like"/>
    <property type="match status" value="1"/>
</dbReference>
<dbReference type="EMBL" id="JAUYVH010000003">
    <property type="protein sequence ID" value="MDQ9170367.1"/>
    <property type="molecule type" value="Genomic_DNA"/>
</dbReference>
<evidence type="ECO:0000259" key="6">
    <source>
        <dbReference type="Pfam" id="PF03330"/>
    </source>
</evidence>
<comment type="function">
    <text evidence="3">Lytic transglycosylase with a strong preference for naked glycan strands that lack stem peptides.</text>
</comment>
<comment type="caution">
    <text evidence="7">The sequence shown here is derived from an EMBL/GenBank/DDBJ whole genome shotgun (WGS) entry which is preliminary data.</text>
</comment>
<keyword evidence="2 3" id="KW-0961">Cell wall biogenesis/degradation</keyword>
<evidence type="ECO:0000256" key="2">
    <source>
        <dbReference type="ARBA" id="ARBA00023316"/>
    </source>
</evidence>
<dbReference type="InterPro" id="IPR009009">
    <property type="entry name" value="RlpA-like_DPBB"/>
</dbReference>
<dbReference type="EC" id="4.2.2.-" evidence="3"/>
<name>A0ABU1BN81_9BURK</name>
<keyword evidence="8" id="KW-1185">Reference proteome</keyword>
<protein>
    <recommendedName>
        <fullName evidence="3">Endolytic peptidoglycan transglycosylase RlpA</fullName>
        <ecNumber evidence="3">4.2.2.-</ecNumber>
    </recommendedName>
</protein>
<proteinExistence type="inferred from homology"/>
<evidence type="ECO:0000256" key="5">
    <source>
        <dbReference type="SAM" id="MobiDB-lite"/>
    </source>
</evidence>
<gene>
    <name evidence="3" type="primary">rlpA</name>
    <name evidence="7" type="ORF">Q8A64_08075</name>
</gene>
<dbReference type="SUPFAM" id="SSF50685">
    <property type="entry name" value="Barwin-like endoglucanases"/>
    <property type="match status" value="1"/>
</dbReference>
<dbReference type="RefSeq" id="WP_338436288.1">
    <property type="nucleotide sequence ID" value="NZ_JAUYVH010000003.1"/>
</dbReference>
<reference evidence="7 8" key="1">
    <citation type="submission" date="2023-08" db="EMBL/GenBank/DDBJ databases">
        <title>Oxalobacteraceae gen .nov., isolated from river sludge outside the plant.</title>
        <authorList>
            <person name="Zhao S.Y."/>
        </authorList>
    </citation>
    <scope>NUCLEOTIDE SEQUENCE [LARGE SCALE GENOMIC DNA]</scope>
    <source>
        <strain evidence="7 8">R-40</strain>
    </source>
</reference>
<sequence length="153" mass="16618" precursor="true">MLPFSYIRQIAVVGLSITLLAPFPSLAAEKQQGDAPKKSSASHKKKVHRAQHGEASYYGKEFFGRKMADGTKMDPQSNIAASKSLPLGTIAEVTNLENGKSEIVEIRDRGPYVEGRIVDVTPKTAQNLGFKEDGVAPVVVKPVKVPESDKKEK</sequence>
<evidence type="ECO:0000256" key="3">
    <source>
        <dbReference type="HAMAP-Rule" id="MF_02071"/>
    </source>
</evidence>
<dbReference type="PANTHER" id="PTHR34183">
    <property type="entry name" value="ENDOLYTIC PEPTIDOGLYCAN TRANSGLYCOSYLASE RLPA"/>
    <property type="match status" value="1"/>
</dbReference>
<evidence type="ECO:0000313" key="7">
    <source>
        <dbReference type="EMBL" id="MDQ9170367.1"/>
    </source>
</evidence>